<keyword evidence="2" id="KW-0472">Membrane</keyword>
<sequence length="79" mass="8987">MLGPQVQANVSSRPRLECFLIPPAQLASPIFLYLILFHFTLAHVIFTLATRRLEFRSPLDESPQDASRTWGCTRDRATT</sequence>
<reference evidence="4" key="1">
    <citation type="journal article" date="2014" name="Proc. Natl. Acad. Sci. U.S.A.">
        <title>Extensive sampling of basidiomycete genomes demonstrates inadequacy of the white-rot/brown-rot paradigm for wood decay fungi.</title>
        <authorList>
            <person name="Riley R."/>
            <person name="Salamov A.A."/>
            <person name="Brown D.W."/>
            <person name="Nagy L.G."/>
            <person name="Floudas D."/>
            <person name="Held B.W."/>
            <person name="Levasseur A."/>
            <person name="Lombard V."/>
            <person name="Morin E."/>
            <person name="Otillar R."/>
            <person name="Lindquist E.A."/>
            <person name="Sun H."/>
            <person name="LaButti K.M."/>
            <person name="Schmutz J."/>
            <person name="Jabbour D."/>
            <person name="Luo H."/>
            <person name="Baker S.E."/>
            <person name="Pisabarro A.G."/>
            <person name="Walton J.D."/>
            <person name="Blanchette R.A."/>
            <person name="Henrissat B."/>
            <person name="Martin F."/>
            <person name="Cullen D."/>
            <person name="Hibbett D.S."/>
            <person name="Grigoriev I.V."/>
        </authorList>
    </citation>
    <scope>NUCLEOTIDE SEQUENCE [LARGE SCALE GENOMIC DNA]</scope>
    <source>
        <strain evidence="4">FD-172 SS1</strain>
    </source>
</reference>
<evidence type="ECO:0000313" key="4">
    <source>
        <dbReference type="Proteomes" id="UP000027195"/>
    </source>
</evidence>
<evidence type="ECO:0000256" key="2">
    <source>
        <dbReference type="SAM" id="Phobius"/>
    </source>
</evidence>
<feature type="region of interest" description="Disordered" evidence="1">
    <location>
        <begin position="57"/>
        <end position="79"/>
    </location>
</feature>
<dbReference type="AlphaFoldDB" id="A0A067MVF1"/>
<keyword evidence="4" id="KW-1185">Reference proteome</keyword>
<dbReference type="EMBL" id="KL198019">
    <property type="protein sequence ID" value="KDQ19594.1"/>
    <property type="molecule type" value="Genomic_DNA"/>
</dbReference>
<organism evidence="3 4">
    <name type="scientific">Botryobasidium botryosum (strain FD-172 SS1)</name>
    <dbReference type="NCBI Taxonomy" id="930990"/>
    <lineage>
        <taxon>Eukaryota</taxon>
        <taxon>Fungi</taxon>
        <taxon>Dikarya</taxon>
        <taxon>Basidiomycota</taxon>
        <taxon>Agaricomycotina</taxon>
        <taxon>Agaricomycetes</taxon>
        <taxon>Cantharellales</taxon>
        <taxon>Botryobasidiaceae</taxon>
        <taxon>Botryobasidium</taxon>
    </lineage>
</organism>
<name>A0A067MVF1_BOTB1</name>
<dbReference type="HOGENOM" id="CLU_2605719_0_0_1"/>
<proteinExistence type="predicted"/>
<evidence type="ECO:0000256" key="1">
    <source>
        <dbReference type="SAM" id="MobiDB-lite"/>
    </source>
</evidence>
<gene>
    <name evidence="3" type="ORF">BOTBODRAFT_443620</name>
</gene>
<feature type="transmembrane region" description="Helical" evidence="2">
    <location>
        <begin position="30"/>
        <end position="49"/>
    </location>
</feature>
<dbReference type="Proteomes" id="UP000027195">
    <property type="component" value="Unassembled WGS sequence"/>
</dbReference>
<accession>A0A067MVF1</accession>
<evidence type="ECO:0000313" key="3">
    <source>
        <dbReference type="EMBL" id="KDQ19594.1"/>
    </source>
</evidence>
<protein>
    <submittedName>
        <fullName evidence="3">Uncharacterized protein</fullName>
    </submittedName>
</protein>
<keyword evidence="2" id="KW-0812">Transmembrane</keyword>
<keyword evidence="2" id="KW-1133">Transmembrane helix</keyword>
<dbReference type="InParanoid" id="A0A067MVF1"/>